<protein>
    <submittedName>
        <fullName evidence="2">Perivitellin ovorubin-2</fullName>
    </submittedName>
</protein>
<name>J7HZ90_POMCA</name>
<dbReference type="EMBL" id="JQ818215">
    <property type="protein sequence ID" value="AFQ23938.1"/>
    <property type="molecule type" value="mRNA"/>
</dbReference>
<keyword evidence="1" id="KW-0732">Signal</keyword>
<sequence>MAEHRIPVLLLLVVVAASSLAQQIPLQKHYIIYEVRNIEKTPEEVKEEMKDTDILYSFKALGAPSYHIVVEVNPRNMRKLEEVELKGKIRMVPVVNMVDVAETLGVSWPRSGARLLDVNLTLIERTLNQEGLTSQESEAHLKGFMEELKDRLQQYNYQAFFTIGASPPKMYIYINIPYEEVDKFACIGINQFGGPAAVNTTVSFISSFPK</sequence>
<accession>J7HZ90</accession>
<evidence type="ECO:0000256" key="1">
    <source>
        <dbReference type="SAM" id="SignalP"/>
    </source>
</evidence>
<evidence type="ECO:0000313" key="2">
    <source>
        <dbReference type="EMBL" id="AFQ23938.1"/>
    </source>
</evidence>
<feature type="chain" id="PRO_5003793256" evidence="1">
    <location>
        <begin position="22"/>
        <end position="210"/>
    </location>
</feature>
<proteinExistence type="evidence at transcript level"/>
<dbReference type="AlphaFoldDB" id="J7HZ90"/>
<dbReference type="SASBDB" id="J7HZ90"/>
<gene>
    <name evidence="2" type="primary">Ovo2</name>
</gene>
<reference evidence="2" key="1">
    <citation type="journal article" date="2012" name="J. Proteome Res.">
        <title>First proteome of the egg perivitelline fluid of a freshwater gastropod with aerial oviposition.</title>
        <authorList>
            <person name="Sun J."/>
            <person name="Zhang H."/>
            <person name="Wang H."/>
            <person name="Heras H."/>
            <person name="Dreon M.S."/>
            <person name="Ituarte S."/>
            <person name="Ravasi T."/>
            <person name="Qian P.Y."/>
            <person name="Qiu J.W."/>
        </authorList>
    </citation>
    <scope>NUCLEOTIDE SEQUENCE</scope>
</reference>
<feature type="signal peptide" evidence="1">
    <location>
        <begin position="1"/>
        <end position="21"/>
    </location>
</feature>
<organism evidence="2">
    <name type="scientific">Pomacea canaliculata</name>
    <name type="common">Golden apple snail</name>
    <dbReference type="NCBI Taxonomy" id="400727"/>
    <lineage>
        <taxon>Eukaryota</taxon>
        <taxon>Metazoa</taxon>
        <taxon>Spiralia</taxon>
        <taxon>Lophotrochozoa</taxon>
        <taxon>Mollusca</taxon>
        <taxon>Gastropoda</taxon>
        <taxon>Caenogastropoda</taxon>
        <taxon>Architaenioglossa</taxon>
        <taxon>Ampullarioidea</taxon>
        <taxon>Ampullariidae</taxon>
        <taxon>Pomacea</taxon>
    </lineage>
</organism>